<evidence type="ECO:0000313" key="2">
    <source>
        <dbReference type="EMBL" id="KAK7495582.1"/>
    </source>
</evidence>
<protein>
    <submittedName>
        <fullName evidence="2">Uncharacterized protein</fullName>
    </submittedName>
</protein>
<dbReference type="AlphaFoldDB" id="A0ABD0L8V0"/>
<sequence length="232" mass="24726">MFAHQPRSLNPPICQLLGPNPSQVVMALIQNPSSSPTRKQLPFSAPLPVVLRHDDVTDLLTLSGTAGRLLAVRGREARTLFARSLEVNRPLTMKKDGIQTRNRKMSTKSKKKGKGGMGAMDLLRDKPFSNFAPPNFQHTMHPSMSSYMSSQGFGSMGGGYLTHPSTHPAHHSAHHHAAAQMGSLGGGLGMGGGYSNFQSPLQSTFPNSFSSIPNMSSSGLNLSTSSMVGAMA</sequence>
<dbReference type="EMBL" id="JACVVK020000074">
    <property type="protein sequence ID" value="KAK7495582.1"/>
    <property type="molecule type" value="Genomic_DNA"/>
</dbReference>
<proteinExistence type="predicted"/>
<feature type="compositionally biased region" description="Basic residues" evidence="1">
    <location>
        <begin position="101"/>
        <end position="114"/>
    </location>
</feature>
<evidence type="ECO:0000313" key="3">
    <source>
        <dbReference type="Proteomes" id="UP001519460"/>
    </source>
</evidence>
<evidence type="ECO:0000256" key="1">
    <source>
        <dbReference type="SAM" id="MobiDB-lite"/>
    </source>
</evidence>
<reference evidence="2 3" key="1">
    <citation type="journal article" date="2023" name="Sci. Data">
        <title>Genome assembly of the Korean intertidal mud-creeper Batillaria attramentaria.</title>
        <authorList>
            <person name="Patra A.K."/>
            <person name="Ho P.T."/>
            <person name="Jun S."/>
            <person name="Lee S.J."/>
            <person name="Kim Y."/>
            <person name="Won Y.J."/>
        </authorList>
    </citation>
    <scope>NUCLEOTIDE SEQUENCE [LARGE SCALE GENOMIC DNA]</scope>
    <source>
        <strain evidence="2">Wonlab-2016</strain>
    </source>
</reference>
<name>A0ABD0L8V0_9CAEN</name>
<keyword evidence="3" id="KW-1185">Reference proteome</keyword>
<feature type="region of interest" description="Disordered" evidence="1">
    <location>
        <begin position="99"/>
        <end position="119"/>
    </location>
</feature>
<dbReference type="Proteomes" id="UP001519460">
    <property type="component" value="Unassembled WGS sequence"/>
</dbReference>
<gene>
    <name evidence="2" type="ORF">BaRGS_00013280</name>
</gene>
<accession>A0ABD0L8V0</accession>
<comment type="caution">
    <text evidence="2">The sequence shown here is derived from an EMBL/GenBank/DDBJ whole genome shotgun (WGS) entry which is preliminary data.</text>
</comment>
<organism evidence="2 3">
    <name type="scientific">Batillaria attramentaria</name>
    <dbReference type="NCBI Taxonomy" id="370345"/>
    <lineage>
        <taxon>Eukaryota</taxon>
        <taxon>Metazoa</taxon>
        <taxon>Spiralia</taxon>
        <taxon>Lophotrochozoa</taxon>
        <taxon>Mollusca</taxon>
        <taxon>Gastropoda</taxon>
        <taxon>Caenogastropoda</taxon>
        <taxon>Sorbeoconcha</taxon>
        <taxon>Cerithioidea</taxon>
        <taxon>Batillariidae</taxon>
        <taxon>Batillaria</taxon>
    </lineage>
</organism>